<dbReference type="InterPro" id="IPR012944">
    <property type="entry name" value="SusD_RagB_dom"/>
</dbReference>
<dbReference type="SUPFAM" id="SSF48452">
    <property type="entry name" value="TPR-like"/>
    <property type="match status" value="1"/>
</dbReference>
<dbReference type="PROSITE" id="PS51257">
    <property type="entry name" value="PROKAR_LIPOPROTEIN"/>
    <property type="match status" value="1"/>
</dbReference>
<evidence type="ECO:0000256" key="4">
    <source>
        <dbReference type="ARBA" id="ARBA00023136"/>
    </source>
</evidence>
<keyword evidence="4" id="KW-0472">Membrane</keyword>
<keyword evidence="5" id="KW-0998">Cell outer membrane</keyword>
<gene>
    <name evidence="7" type="ORF">AS202_14820</name>
</gene>
<dbReference type="InterPro" id="IPR011990">
    <property type="entry name" value="TPR-like_helical_dom_sf"/>
</dbReference>
<dbReference type="RefSeq" id="WP_006260162.1">
    <property type="nucleotide sequence ID" value="NZ_BCMQ01000004.1"/>
</dbReference>
<organism evidence="7 8">
    <name type="scientific">Myroides odoratimimus</name>
    <dbReference type="NCBI Taxonomy" id="76832"/>
    <lineage>
        <taxon>Bacteria</taxon>
        <taxon>Pseudomonadati</taxon>
        <taxon>Bacteroidota</taxon>
        <taxon>Flavobacteriia</taxon>
        <taxon>Flavobacteriales</taxon>
        <taxon>Flavobacteriaceae</taxon>
        <taxon>Myroides</taxon>
    </lineage>
</organism>
<evidence type="ECO:0000256" key="5">
    <source>
        <dbReference type="ARBA" id="ARBA00023237"/>
    </source>
</evidence>
<evidence type="ECO:0000313" key="7">
    <source>
        <dbReference type="EMBL" id="ALU27354.1"/>
    </source>
</evidence>
<comment type="similarity">
    <text evidence="2">Belongs to the SusD family.</text>
</comment>
<dbReference type="eggNOG" id="COG0457">
    <property type="taxonomic scope" value="Bacteria"/>
</dbReference>
<evidence type="ECO:0000256" key="1">
    <source>
        <dbReference type="ARBA" id="ARBA00004442"/>
    </source>
</evidence>
<dbReference type="EMBL" id="CP013690">
    <property type="protein sequence ID" value="ALU27354.1"/>
    <property type="molecule type" value="Genomic_DNA"/>
</dbReference>
<proteinExistence type="inferred from homology"/>
<protein>
    <submittedName>
        <fullName evidence="7">SusD family protein</fullName>
    </submittedName>
</protein>
<keyword evidence="3" id="KW-0732">Signal</keyword>
<sequence length="578" mass="66751">MKRYKILAILLAAGFLGSCSEDFLERDPISSVTSENFFKKESDLILFTNSFYRMFPTTSIYNGDYRTDNIIQNILSDEMRGGRVVPPSGGGWSWNNLRDINYFLVNFEKVGDEALIKHYGGVARFFRAYFYFEKVTRFGDVPWYDYLLTAEDEAALQKPRDPRKLVVDNMLKDLDYAIENMRSTKDVYRVSKWTALALKARIGLYEGTYMKYRGLPGYETYLEQAYQAAEVLIKESGYKVFSTGNPDKDYQNLFASHKAIGDEIILAREFSTELNVRHNVNYYTVAASYGRPSMPKDLINSYLMKDGSRFTDRSDYNKMLFQEEVKDRDLRLSQTIRTPGYTRIGSTIQLTPDFSAATTGYQLIKYVAEAQYDTNNASIVDLPLFRFAEVLLVYAEAKAELGIIDQSDLDLSINMLRKRVGMPDMVMAEANAKPDAYLAKQYVNVNGANKGLLLELRRERRIELFMEDHRWDDIVRWKEGQKLVQNIEGMYFNGPGKYDLDNNGKTDIYLYEGSRPTENVQGVYYAKLGSDIHLNQNNSIDPFPNNKNRTWNENKDYLYPLPIQELQLNTNLKQNPGW</sequence>
<reference evidence="7 8" key="1">
    <citation type="journal article" date="2016" name="J. Zhejiang Univ. Sci. B">
        <title>Antibiotic resistance mechanisms of Myroides sp.</title>
        <authorList>
            <person name="Hu S."/>
            <person name="Yuan S."/>
            <person name="Qu H."/>
            <person name="Jiang T."/>
            <person name="Zhou Y."/>
            <person name="Wang M."/>
            <person name="Ming D."/>
        </authorList>
    </citation>
    <scope>NUCLEOTIDE SEQUENCE [LARGE SCALE GENOMIC DNA]</scope>
    <source>
        <strain evidence="7 8">PR63039</strain>
    </source>
</reference>
<dbReference type="GO" id="GO:0009279">
    <property type="term" value="C:cell outer membrane"/>
    <property type="evidence" value="ECO:0007669"/>
    <property type="project" value="UniProtKB-SubCell"/>
</dbReference>
<dbReference type="Pfam" id="PF12771">
    <property type="entry name" value="SusD-like_2"/>
    <property type="match status" value="1"/>
</dbReference>
<evidence type="ECO:0000259" key="6">
    <source>
        <dbReference type="Pfam" id="PF07980"/>
    </source>
</evidence>
<dbReference type="AlphaFoldDB" id="A0A0S7E7V3"/>
<dbReference type="GeneID" id="66976017"/>
<dbReference type="Gene3D" id="1.25.40.390">
    <property type="match status" value="1"/>
</dbReference>
<feature type="domain" description="RagB/SusD" evidence="6">
    <location>
        <begin position="274"/>
        <end position="578"/>
    </location>
</feature>
<evidence type="ECO:0000256" key="3">
    <source>
        <dbReference type="ARBA" id="ARBA00022729"/>
    </source>
</evidence>
<evidence type="ECO:0000256" key="2">
    <source>
        <dbReference type="ARBA" id="ARBA00006275"/>
    </source>
</evidence>
<comment type="subcellular location">
    <subcellularLocation>
        <location evidence="1">Cell outer membrane</location>
    </subcellularLocation>
</comment>
<name>A0A0S7E7V3_9FLAO</name>
<dbReference type="InterPro" id="IPR041662">
    <property type="entry name" value="SusD-like_2"/>
</dbReference>
<dbReference type="KEGG" id="mod:AS202_14820"/>
<dbReference type="Proteomes" id="UP000069030">
    <property type="component" value="Chromosome"/>
</dbReference>
<dbReference type="Pfam" id="PF07980">
    <property type="entry name" value="SusD_RagB"/>
    <property type="match status" value="1"/>
</dbReference>
<accession>A0A0S7E7V3</accession>
<evidence type="ECO:0000313" key="8">
    <source>
        <dbReference type="Proteomes" id="UP000069030"/>
    </source>
</evidence>